<comment type="caution">
    <text evidence="2">The sequence shown here is derived from an EMBL/GenBank/DDBJ whole genome shotgun (WGS) entry which is preliminary data.</text>
</comment>
<accession>A0AAE4KAE2</accession>
<reference evidence="2" key="1">
    <citation type="submission" date="2023-02" db="EMBL/GenBank/DDBJ databases">
        <title>Description of Herbaspirillum huttiense subsp. nephrolepsisexaltata and Herbaspirillum huttiense subsp. lycopersicon.</title>
        <authorList>
            <person name="Poudel M."/>
            <person name="Sharma A."/>
            <person name="Goss E."/>
            <person name="Tapia J.H."/>
            <person name="Harmon C.M."/>
            <person name="Jones J.B."/>
        </authorList>
    </citation>
    <scope>NUCLEOTIDE SEQUENCE</scope>
    <source>
        <strain evidence="2">NC40101</strain>
    </source>
</reference>
<feature type="domain" description="DUF4123" evidence="1">
    <location>
        <begin position="26"/>
        <end position="148"/>
    </location>
</feature>
<organism evidence="2">
    <name type="scientific">Herbaspirillum huttiense subsp. nephrolepidis</name>
    <dbReference type="NCBI Taxonomy" id="3075126"/>
    <lineage>
        <taxon>Bacteria</taxon>
        <taxon>Pseudomonadati</taxon>
        <taxon>Pseudomonadota</taxon>
        <taxon>Betaproteobacteria</taxon>
        <taxon>Burkholderiales</taxon>
        <taxon>Oxalobacteraceae</taxon>
        <taxon>Herbaspirillum</taxon>
    </lineage>
</organism>
<proteinExistence type="predicted"/>
<evidence type="ECO:0000259" key="1">
    <source>
        <dbReference type="Pfam" id="PF13503"/>
    </source>
</evidence>
<dbReference type="EMBL" id="JAVRAA010000013">
    <property type="protein sequence ID" value="MDT0339533.1"/>
    <property type="molecule type" value="Genomic_DNA"/>
</dbReference>
<sequence>MSDVHDDPLALLHWAQASRERGHHAFLLLDTAQAEASHLKLQSMHVPYASLFEGKREEALPEIAPLLLPLSGLDEQRALVLVRWVSQLGFAAPCLSWYESTLDLHDFAAHLRNFHHAGLSDGQAMMMRWYDTRILPIWMQALTKDQLALFTGGMLSLAFVDRFGEARTLYQSDQVQPPSQALPLDAPLVTLDDRQFGLLVDAGDLDALLTHLRFVIPDETNALPPRTLVEFVAAYQQRAREAGVDDIDRQTQYVLLALYTSGAGVEHPAVKALMQNPPDSLAGYFDALQAMPEEVWEAGPPLWENEHVA</sequence>
<evidence type="ECO:0000313" key="2">
    <source>
        <dbReference type="EMBL" id="MDT0339533.1"/>
    </source>
</evidence>
<name>A0AAE4KAE2_9BURK</name>
<protein>
    <submittedName>
        <fullName evidence="2">DUF4123 domain-containing protein</fullName>
    </submittedName>
</protein>
<gene>
    <name evidence="2" type="ORF">RJN63_22050</name>
</gene>
<dbReference type="Pfam" id="PF13503">
    <property type="entry name" value="DUF4123"/>
    <property type="match status" value="1"/>
</dbReference>
<dbReference type="RefSeq" id="WP_310837452.1">
    <property type="nucleotide sequence ID" value="NZ_JAVLSM010000006.1"/>
</dbReference>
<dbReference type="InterPro" id="IPR025391">
    <property type="entry name" value="DUF4123"/>
</dbReference>
<dbReference type="AlphaFoldDB" id="A0AAE4KAE2"/>